<dbReference type="Proteomes" id="UP000193642">
    <property type="component" value="Unassembled WGS sequence"/>
</dbReference>
<sequence length="118" mass="13163">MSRHAPPPPLSPIITGPCHQTSHQTLEETVLLDRGGIEWIGGLEDGDGGFEVDNGWMPCDTSLDRWTEGMLETAPLDCEAYEREKPSTKHDDNSNDVNEPIEHRYSSNQSQIHSSIHI</sequence>
<dbReference type="AlphaFoldDB" id="A0A1Y2C1E6"/>
<feature type="region of interest" description="Disordered" evidence="1">
    <location>
        <begin position="81"/>
        <end position="118"/>
    </location>
</feature>
<evidence type="ECO:0000256" key="1">
    <source>
        <dbReference type="SAM" id="MobiDB-lite"/>
    </source>
</evidence>
<dbReference type="EMBL" id="MCGO01000034">
    <property type="protein sequence ID" value="ORY40724.1"/>
    <property type="molecule type" value="Genomic_DNA"/>
</dbReference>
<feature type="compositionally biased region" description="Basic and acidic residues" evidence="1">
    <location>
        <begin position="81"/>
        <end position="93"/>
    </location>
</feature>
<protein>
    <submittedName>
        <fullName evidence="2">Uncharacterized protein</fullName>
    </submittedName>
</protein>
<feature type="compositionally biased region" description="Low complexity" evidence="1">
    <location>
        <begin position="106"/>
        <end position="118"/>
    </location>
</feature>
<gene>
    <name evidence="2" type="ORF">BCR33DRAFT_719261</name>
</gene>
<evidence type="ECO:0000313" key="2">
    <source>
        <dbReference type="EMBL" id="ORY40724.1"/>
    </source>
</evidence>
<proteinExistence type="predicted"/>
<keyword evidence="3" id="KW-1185">Reference proteome</keyword>
<reference evidence="2 3" key="1">
    <citation type="submission" date="2016-07" db="EMBL/GenBank/DDBJ databases">
        <title>Pervasive Adenine N6-methylation of Active Genes in Fungi.</title>
        <authorList>
            <consortium name="DOE Joint Genome Institute"/>
            <person name="Mondo S.J."/>
            <person name="Dannebaum R.O."/>
            <person name="Kuo R.C."/>
            <person name="Labutti K."/>
            <person name="Haridas S."/>
            <person name="Kuo A."/>
            <person name="Salamov A."/>
            <person name="Ahrendt S.R."/>
            <person name="Lipzen A."/>
            <person name="Sullivan W."/>
            <person name="Andreopoulos W.B."/>
            <person name="Clum A."/>
            <person name="Lindquist E."/>
            <person name="Daum C."/>
            <person name="Ramamoorthy G.K."/>
            <person name="Gryganskyi A."/>
            <person name="Culley D."/>
            <person name="Magnuson J.K."/>
            <person name="James T.Y."/>
            <person name="O'Malley M.A."/>
            <person name="Stajich J.E."/>
            <person name="Spatafora J.W."/>
            <person name="Visel A."/>
            <person name="Grigoriev I.V."/>
        </authorList>
    </citation>
    <scope>NUCLEOTIDE SEQUENCE [LARGE SCALE GENOMIC DNA]</scope>
    <source>
        <strain evidence="2 3">JEL800</strain>
    </source>
</reference>
<evidence type="ECO:0000313" key="3">
    <source>
        <dbReference type="Proteomes" id="UP000193642"/>
    </source>
</evidence>
<organism evidence="2 3">
    <name type="scientific">Rhizoclosmatium globosum</name>
    <dbReference type="NCBI Taxonomy" id="329046"/>
    <lineage>
        <taxon>Eukaryota</taxon>
        <taxon>Fungi</taxon>
        <taxon>Fungi incertae sedis</taxon>
        <taxon>Chytridiomycota</taxon>
        <taxon>Chytridiomycota incertae sedis</taxon>
        <taxon>Chytridiomycetes</taxon>
        <taxon>Chytridiales</taxon>
        <taxon>Chytriomycetaceae</taxon>
        <taxon>Rhizoclosmatium</taxon>
    </lineage>
</organism>
<accession>A0A1Y2C1E6</accession>
<name>A0A1Y2C1E6_9FUNG</name>
<comment type="caution">
    <text evidence="2">The sequence shown here is derived from an EMBL/GenBank/DDBJ whole genome shotgun (WGS) entry which is preliminary data.</text>
</comment>